<feature type="compositionally biased region" description="Basic and acidic residues" evidence="1">
    <location>
        <begin position="82"/>
        <end position="91"/>
    </location>
</feature>
<name>A0A918TPP7_9BACT</name>
<reference evidence="3" key="2">
    <citation type="submission" date="2020-09" db="EMBL/GenBank/DDBJ databases">
        <authorList>
            <person name="Sun Q."/>
            <person name="Kim S."/>
        </authorList>
    </citation>
    <scope>NUCLEOTIDE SEQUENCE</scope>
    <source>
        <strain evidence="3">KCTC 12988</strain>
    </source>
</reference>
<keyword evidence="2" id="KW-0812">Transmembrane</keyword>
<reference evidence="3" key="1">
    <citation type="journal article" date="2014" name="Int. J. Syst. Evol. Microbiol.">
        <title>Complete genome sequence of Corynebacterium casei LMG S-19264T (=DSM 44701T), isolated from a smear-ripened cheese.</title>
        <authorList>
            <consortium name="US DOE Joint Genome Institute (JGI-PGF)"/>
            <person name="Walter F."/>
            <person name="Albersmeier A."/>
            <person name="Kalinowski J."/>
            <person name="Ruckert C."/>
        </authorList>
    </citation>
    <scope>NUCLEOTIDE SEQUENCE</scope>
    <source>
        <strain evidence="3">KCTC 12988</strain>
    </source>
</reference>
<evidence type="ECO:0000313" key="4">
    <source>
        <dbReference type="Proteomes" id="UP000644507"/>
    </source>
</evidence>
<sequence>MKSTLVPLLFLSTLNGQVTIGESRIEMPVFHGDSNGEAQQAQIQAAAANPSSNQKEPEAFRKEILGKLKFDRSPSGILQEESLSRHPEDSPPKAAPPSEAPDEQKLLREKYQQEAQEYRRNVVLGNWDEVRSYLENLPEDLGAATYLRLLQELGKPVPVILRPEAMAMGARPHNQANYFSTADILALADVPPKAPDKQAIQALAKLLPEDPPTNFLATLAKGTRYFGNDDPSAQLRTSELLLEGGLTEAASDFLPDLDTARSFEQTKALNILSRYHAEAHRQALGSSHLPLAWELSLEVMSLKKAEMPERLEALYRALSLVPELDEGTGQNWLKETFSDPAGEGFEILAAAGTLGSQSQQIRDASIRQQQIQLQKSAAEALLGTKGIDLSEWEEIFSIYALNWLQEAKVTLQFDRSTSSRPEMQVDNYGNVFYGPRNYYANNDRKGPNPIPTGDLLELVPSEKWIAAVDETVAQQLLEQIPRLYLKVKEHQKAFPLIEKLAESRPKTAKELVRNLISVWAENHNPNLNNRYRSRYSYFYGYNNHAETIPLTRSKQERNLKELAGLVTEVRELELDEAFDEEFANAFITVHSQAEVWRLEALQKVFGELEALDSEVIASLIERMRINLAALWPNPKVQEAAGTKRRDKELHQQVLDGYEMAREVTAKAWGNDIGSSQLLTQLAAIVYEESNYLSNLQPQATHSSTKRTALDDFAEAARLYAATLPMEDKSEENTAVYETWFYAALGSPLLEALKAHHMPVQSEFVKIKGALDSLPEPIRERHYAMLATTLNNRLANVAPDLKFRYLQAAIDVVGRHEKIGSAAEVYDYYKDLVTEIELIATLDGPAEVGTEPFGLFVNLHHTKEIERESGGFQRYLQNQNNVSYSYNFGRPTEDYRDKFEKAARTALEENFEVVSLTFHTDKIDSRTSSRLGWRTTPYAYFLLKAKGPQIDNIPPLKIDLDFLDTSGHVVLPVSSANVPLVATADSTARPVRDLKVTMTLDERNAEEKGEWNLEVKTAGKGLVASLQELVDLPPKGFEVVATEDRELQVEELTTDTDDGAPLSTHEYRLTLKPEGDSPKQFAFPTLTAFAMKSLAEENGVLRQRYQDVDLIPVDELVELEESSSSPLWYWLSAVILALIAFFGWKWSRKSEQSPGSDVEGGPALPSTLTAVSLLHWLKNLKGHVPAEQAKDLSSEIQQLERHAFSAGGKELNLEEIARHWKSFCSKNPQEPTKRPA</sequence>
<organism evidence="3 4">
    <name type="scientific">Roseibacillus persicicus</name>
    <dbReference type="NCBI Taxonomy" id="454148"/>
    <lineage>
        <taxon>Bacteria</taxon>
        <taxon>Pseudomonadati</taxon>
        <taxon>Verrucomicrobiota</taxon>
        <taxon>Verrucomicrobiia</taxon>
        <taxon>Verrucomicrobiales</taxon>
        <taxon>Verrucomicrobiaceae</taxon>
        <taxon>Roseibacillus</taxon>
    </lineage>
</organism>
<evidence type="ECO:0000313" key="3">
    <source>
        <dbReference type="EMBL" id="GHC51329.1"/>
    </source>
</evidence>
<keyword evidence="4" id="KW-1185">Reference proteome</keyword>
<dbReference type="AlphaFoldDB" id="A0A918TPP7"/>
<accession>A0A918TPP7</accession>
<dbReference type="Proteomes" id="UP000644507">
    <property type="component" value="Unassembled WGS sequence"/>
</dbReference>
<evidence type="ECO:0000256" key="1">
    <source>
        <dbReference type="SAM" id="MobiDB-lite"/>
    </source>
</evidence>
<comment type="caution">
    <text evidence="3">The sequence shown here is derived from an EMBL/GenBank/DDBJ whole genome shotgun (WGS) entry which is preliminary data.</text>
</comment>
<feature type="region of interest" description="Disordered" evidence="1">
    <location>
        <begin position="80"/>
        <end position="104"/>
    </location>
</feature>
<proteinExistence type="predicted"/>
<gene>
    <name evidence="3" type="ORF">GCM10007100_16910</name>
</gene>
<keyword evidence="2" id="KW-1133">Transmembrane helix</keyword>
<evidence type="ECO:0000256" key="2">
    <source>
        <dbReference type="SAM" id="Phobius"/>
    </source>
</evidence>
<keyword evidence="2" id="KW-0472">Membrane</keyword>
<feature type="transmembrane region" description="Helical" evidence="2">
    <location>
        <begin position="1126"/>
        <end position="1143"/>
    </location>
</feature>
<protein>
    <submittedName>
        <fullName evidence="3">Uncharacterized protein</fullName>
    </submittedName>
</protein>
<dbReference type="RefSeq" id="WP_189569494.1">
    <property type="nucleotide sequence ID" value="NZ_BMXI01000006.1"/>
</dbReference>
<dbReference type="EMBL" id="BMXI01000006">
    <property type="protein sequence ID" value="GHC51329.1"/>
    <property type="molecule type" value="Genomic_DNA"/>
</dbReference>